<gene>
    <name evidence="5" type="ORF">RR48_08819</name>
</gene>
<evidence type="ECO:0000313" key="5">
    <source>
        <dbReference type="EMBL" id="KPJ09368.1"/>
    </source>
</evidence>
<dbReference type="Gene3D" id="3.50.30.10">
    <property type="entry name" value="Phosphohistidine domain"/>
    <property type="match status" value="1"/>
</dbReference>
<dbReference type="InParanoid" id="A0A194QV09"/>
<organism evidence="5 6">
    <name type="scientific">Papilio machaon</name>
    <name type="common">Old World swallowtail butterfly</name>
    <dbReference type="NCBI Taxonomy" id="76193"/>
    <lineage>
        <taxon>Eukaryota</taxon>
        <taxon>Metazoa</taxon>
        <taxon>Ecdysozoa</taxon>
        <taxon>Arthropoda</taxon>
        <taxon>Hexapoda</taxon>
        <taxon>Insecta</taxon>
        <taxon>Pterygota</taxon>
        <taxon>Neoptera</taxon>
        <taxon>Endopterygota</taxon>
        <taxon>Lepidoptera</taxon>
        <taxon>Glossata</taxon>
        <taxon>Ditrysia</taxon>
        <taxon>Papilionoidea</taxon>
        <taxon>Papilionidae</taxon>
        <taxon>Papilioninae</taxon>
        <taxon>Papilio</taxon>
    </lineage>
</organism>
<protein>
    <submittedName>
        <fullName evidence="5">Putative phosphoenolpyruvate synthase</fullName>
    </submittedName>
</protein>
<dbReference type="InterPro" id="IPR036637">
    <property type="entry name" value="Phosphohistidine_dom_sf"/>
</dbReference>
<dbReference type="EMBL" id="KQ461103">
    <property type="protein sequence ID" value="KPJ09368.1"/>
    <property type="molecule type" value="Genomic_DNA"/>
</dbReference>
<accession>A0A194QV09</accession>
<dbReference type="PANTHER" id="PTHR43615:SF1">
    <property type="entry name" value="PPDK_N DOMAIN-CONTAINING PROTEIN"/>
    <property type="match status" value="1"/>
</dbReference>
<dbReference type="Proteomes" id="UP000053240">
    <property type="component" value="Unassembled WGS sequence"/>
</dbReference>
<dbReference type="Gene3D" id="3.30.470.20">
    <property type="entry name" value="ATP-grasp fold, B domain"/>
    <property type="match status" value="1"/>
</dbReference>
<dbReference type="GO" id="GO:0016301">
    <property type="term" value="F:kinase activity"/>
    <property type="evidence" value="ECO:0007669"/>
    <property type="project" value="InterPro"/>
</dbReference>
<evidence type="ECO:0000259" key="3">
    <source>
        <dbReference type="Pfam" id="PF00391"/>
    </source>
</evidence>
<dbReference type="InterPro" id="IPR013815">
    <property type="entry name" value="ATP_grasp_subdomain_1"/>
</dbReference>
<keyword evidence="2" id="KW-1133">Transmembrane helix</keyword>
<dbReference type="SUPFAM" id="SSF56059">
    <property type="entry name" value="Glutathione synthetase ATP-binding domain-like"/>
    <property type="match status" value="1"/>
</dbReference>
<feature type="domain" description="PEP-utilising enzyme mobile" evidence="3">
    <location>
        <begin position="1228"/>
        <end position="1298"/>
    </location>
</feature>
<dbReference type="GO" id="GO:0005524">
    <property type="term" value="F:ATP binding"/>
    <property type="evidence" value="ECO:0007669"/>
    <property type="project" value="InterPro"/>
</dbReference>
<dbReference type="Pfam" id="PF01326">
    <property type="entry name" value="PPDK_N"/>
    <property type="match status" value="1"/>
</dbReference>
<reference evidence="5 6" key="1">
    <citation type="journal article" date="2015" name="Nat. Commun.">
        <title>Outbred genome sequencing and CRISPR/Cas9 gene editing in butterflies.</title>
        <authorList>
            <person name="Li X."/>
            <person name="Fan D."/>
            <person name="Zhang W."/>
            <person name="Liu G."/>
            <person name="Zhang L."/>
            <person name="Zhao L."/>
            <person name="Fang X."/>
            <person name="Chen L."/>
            <person name="Dong Y."/>
            <person name="Chen Y."/>
            <person name="Ding Y."/>
            <person name="Zhao R."/>
            <person name="Feng M."/>
            <person name="Zhu Y."/>
            <person name="Feng Y."/>
            <person name="Jiang X."/>
            <person name="Zhu D."/>
            <person name="Xiang H."/>
            <person name="Feng X."/>
            <person name="Li S."/>
            <person name="Wang J."/>
            <person name="Zhang G."/>
            <person name="Kronforst M.R."/>
            <person name="Wang W."/>
        </authorList>
    </citation>
    <scope>NUCLEOTIDE SEQUENCE [LARGE SCALE GENOMIC DNA]</scope>
    <source>
        <strain evidence="5">Ya'a_city_454_Pm</strain>
        <tissue evidence="5">Whole body</tissue>
    </source>
</reference>
<dbReference type="OrthoDB" id="6123450at2759"/>
<dbReference type="STRING" id="76193.A0A194QV09"/>
<dbReference type="InterPro" id="IPR051549">
    <property type="entry name" value="PEP_Utilizing_Enz"/>
</dbReference>
<dbReference type="Gene3D" id="3.30.1490.20">
    <property type="entry name" value="ATP-grasp fold, A domain"/>
    <property type="match status" value="1"/>
</dbReference>
<keyword evidence="5" id="KW-0670">Pyruvate</keyword>
<dbReference type="SUPFAM" id="SSF52009">
    <property type="entry name" value="Phosphohistidine domain"/>
    <property type="match status" value="1"/>
</dbReference>
<dbReference type="Pfam" id="PF00391">
    <property type="entry name" value="PEP-utilizers"/>
    <property type="match status" value="1"/>
</dbReference>
<keyword evidence="2" id="KW-0472">Membrane</keyword>
<keyword evidence="6" id="KW-1185">Reference proteome</keyword>
<keyword evidence="2" id="KW-0812">Transmembrane</keyword>
<comment type="similarity">
    <text evidence="1">Belongs to the PEP-utilizing enzyme family.</text>
</comment>
<evidence type="ECO:0000259" key="4">
    <source>
        <dbReference type="Pfam" id="PF01326"/>
    </source>
</evidence>
<evidence type="ECO:0000313" key="6">
    <source>
        <dbReference type="Proteomes" id="UP000053240"/>
    </source>
</evidence>
<dbReference type="PANTHER" id="PTHR43615">
    <property type="entry name" value="PHOSPHOENOLPYRUVATE SYNTHASE-RELATED"/>
    <property type="match status" value="1"/>
</dbReference>
<evidence type="ECO:0000256" key="2">
    <source>
        <dbReference type="SAM" id="Phobius"/>
    </source>
</evidence>
<dbReference type="InterPro" id="IPR008279">
    <property type="entry name" value="PEP-util_enz_mobile_dom"/>
</dbReference>
<proteinExistence type="inferred from homology"/>
<dbReference type="InterPro" id="IPR002192">
    <property type="entry name" value="PPDK_AMP/ATP-bd"/>
</dbReference>
<dbReference type="KEGG" id="pmac:106716936"/>
<feature type="domain" description="Pyruvate phosphate dikinase AMP/ATP-binding" evidence="4">
    <location>
        <begin position="433"/>
        <end position="751"/>
    </location>
</feature>
<evidence type="ECO:0000256" key="1">
    <source>
        <dbReference type="ARBA" id="ARBA00007837"/>
    </source>
</evidence>
<sequence>MDLYDILLQAGLITSALVLYLIYIRRPTNKSGPYREKEWNYIIKYIFARIAVRRWKTKFPSKFVVSEKSKEGLTEGWDGISIRTSATDGTTVLLGIRKICGRKPMAEVNLYVKLVDGTSYKLPSYPETLVVQWETIEDGWSAGGLKVQILEPEQRLRILYNGLLRNSVDNTIQHVRLNLIWCSATSVVRHPADWSEQLAAHALALETWRDGSWAQILSKFDHNSWLQFGAAQGTLQTFDEEGALQKRERLRMRGVRERGWSRDVCPRRALTLTAVAKDGTAIMLRGLSYKNIFNELISGCVRFPDYTIKPLTATDLIMSEFCETPDGIPKVYTITAVANGRSLKVVLRINDDGVKVISLTPQKQDIVYRTLAVEINGEHGTGILELTYESSDKTPIPQQASQTHFLKWLNEDKAGSVGNCLSFEDSAAACPAYVGGKGASLALLASVQNDEGYKVPPGFCLTTKALERQLEVYPELIQAIKGIEAANEDYDEDIFKQKCEITVELFMKTDISEDIKEEILKYLNDLRMKIKEQNFSIEERFAVRSSGVGEDSEATSAAGQNETVLGCVGDADVLRAVRRCWASMFAFNSSYYRRQNGQPCSCGGGVVVQALASARVAGVLFTRHPLGDPSRLLITANYGLGESVVSGSVEPDSIIVKRETNGLRISKIDLGSKKERVKPDGDGVSVETVSDEEQKVPCLTVSEILKLAKLGVSQEELWGAGRDIEWAINDDVIYLLQARPITSLERWTEEELLHELDFPIMSDDELLTFANTGEVLPKPLTPMTYDLVVTPLQKGIDGVIGCNGDHYDRSIAVTHNRCALVLYNSVYRRMPPKIDIGIRMVEMAVHGHKVADDNIVSTALHRRRPHFLDRVLTMASMFKSVLFAKSTMNDTIKRVNEMNLEIETNDPLEYLNRLVAGLSERMQVYSANHSHTSSASTFTQFIAMSILLEGKEDFTPEHCSEIGVLLSSGDVLSAQVPLALADITRELEDSGKAQEFRVLEPSDAMTWLRKNLPHVHMDICQFLEQHGHRAIMEFDLATKPWALVPEEFIKVLQTMPATKDASKIIKSNAEIIASLKTPQKPSTRKALRWVLPLCHRSVRHREGTKAHLILAIHKLRLSILNLAKLLVRQWYLPHPDLIFFFRVNELRAYIEKRNPAILRKAIQRQQLYPGWCKLKFAEVNTGWFDPLPTAGPAVTAGDVTIHATSVCGGEVVGRACVVKDLSEISELQSGDILITHSTDIGWSPYFPLLSGIVTELGGLISHGAVIAREYGLPCIVGATNATSAFATGDTVRLCATTGTVQRVHLHTADTVADE</sequence>
<name>A0A194QV09_PAPMA</name>
<feature type="transmembrane region" description="Helical" evidence="2">
    <location>
        <begin position="6"/>
        <end position="24"/>
    </location>
</feature>